<dbReference type="InterPro" id="IPR010065">
    <property type="entry name" value="AA_ABC_transptr_permease_3TM"/>
</dbReference>
<evidence type="ECO:0000313" key="9">
    <source>
        <dbReference type="EMBL" id="SCQ81863.1"/>
    </source>
</evidence>
<evidence type="ECO:0000256" key="1">
    <source>
        <dbReference type="ARBA" id="ARBA00004651"/>
    </source>
</evidence>
<dbReference type="CDD" id="cd06261">
    <property type="entry name" value="TM_PBP2"/>
    <property type="match status" value="1"/>
</dbReference>
<dbReference type="Gene3D" id="1.10.3720.10">
    <property type="entry name" value="MetI-like"/>
    <property type="match status" value="1"/>
</dbReference>
<accession>A0A0A8QRA7</accession>
<organism evidence="9 10">
    <name type="scientific">Propionibacterium freudenreichii</name>
    <dbReference type="NCBI Taxonomy" id="1744"/>
    <lineage>
        <taxon>Bacteria</taxon>
        <taxon>Bacillati</taxon>
        <taxon>Actinomycetota</taxon>
        <taxon>Actinomycetes</taxon>
        <taxon>Propionibacteriales</taxon>
        <taxon>Propionibacteriaceae</taxon>
        <taxon>Propionibacterium</taxon>
    </lineage>
</organism>
<comment type="subcellular location">
    <subcellularLocation>
        <location evidence="1 8">Cell membrane</location>
        <topology evidence="1 8">Multi-pass membrane protein</topology>
    </subcellularLocation>
</comment>
<gene>
    <name evidence="9" type="ORF">PFR_JS23_2055</name>
</gene>
<feature type="transmembrane region" description="Helical" evidence="8">
    <location>
        <begin position="20"/>
        <end position="41"/>
    </location>
</feature>
<evidence type="ECO:0000256" key="5">
    <source>
        <dbReference type="ARBA" id="ARBA00022692"/>
    </source>
</evidence>
<name>A0A0A8QRA7_9ACTN</name>
<feature type="transmembrane region" description="Helical" evidence="8">
    <location>
        <begin position="53"/>
        <end position="75"/>
    </location>
</feature>
<dbReference type="SUPFAM" id="SSF161098">
    <property type="entry name" value="MetI-like"/>
    <property type="match status" value="1"/>
</dbReference>
<dbReference type="OrthoDB" id="92598at2"/>
<comment type="similarity">
    <text evidence="8">Belongs to the binding-protein-dependent transport system permease family.</text>
</comment>
<dbReference type="InterPro" id="IPR035906">
    <property type="entry name" value="MetI-like_sf"/>
</dbReference>
<reference evidence="9 10" key="1">
    <citation type="submission" date="2016-09" db="EMBL/GenBank/DDBJ databases">
        <authorList>
            <person name="Laine KS P."/>
        </authorList>
    </citation>
    <scope>NUCLEOTIDE SEQUENCE [LARGE SCALE GENOMIC DNA]</scope>
    <source>
        <strain evidence="9">PFRJS-23</strain>
    </source>
</reference>
<keyword evidence="3" id="KW-1003">Cell membrane</keyword>
<dbReference type="InterPro" id="IPR000515">
    <property type="entry name" value="MetI-like"/>
</dbReference>
<dbReference type="EMBL" id="LT618793">
    <property type="protein sequence ID" value="SCQ81863.1"/>
    <property type="molecule type" value="Genomic_DNA"/>
</dbReference>
<keyword evidence="2 8" id="KW-0813">Transport</keyword>
<dbReference type="Pfam" id="PF00528">
    <property type="entry name" value="BPD_transp_1"/>
    <property type="match status" value="1"/>
</dbReference>
<dbReference type="PANTHER" id="PTHR30614">
    <property type="entry name" value="MEMBRANE COMPONENT OF AMINO ACID ABC TRANSPORTER"/>
    <property type="match status" value="1"/>
</dbReference>
<evidence type="ECO:0000256" key="8">
    <source>
        <dbReference type="RuleBase" id="RU363032"/>
    </source>
</evidence>
<evidence type="ECO:0000256" key="3">
    <source>
        <dbReference type="ARBA" id="ARBA00022475"/>
    </source>
</evidence>
<dbReference type="GO" id="GO:0006865">
    <property type="term" value="P:amino acid transport"/>
    <property type="evidence" value="ECO:0007669"/>
    <property type="project" value="TreeGrafter"/>
</dbReference>
<dbReference type="PROSITE" id="PS50928">
    <property type="entry name" value="ABC_TM1"/>
    <property type="match status" value="1"/>
</dbReference>
<sequence length="218" mass="23230">MSDTFSFWWANLPQMLGGLVVSLELTGLALVIGMPFGLLLAIGMGSRLAPLRWLCIGVVEVGRGVPALVMLYVVYFGLPAIHWSPTAMVCAVIALAFTTGGYTGEYIRGGLVSVGEGTREAGLALAMPTADVLRFVVVPQGMRVAIPSLMGLAIQIFQATSLAYSITVSELTAQAYSISSSSFRALEIFGLAGIIYAIITIPATWVANRVERRLSLRE</sequence>
<feature type="transmembrane region" description="Helical" evidence="8">
    <location>
        <begin position="144"/>
        <end position="166"/>
    </location>
</feature>
<keyword evidence="6 8" id="KW-1133">Transmembrane helix</keyword>
<feature type="transmembrane region" description="Helical" evidence="8">
    <location>
        <begin position="81"/>
        <end position="102"/>
    </location>
</feature>
<dbReference type="PANTHER" id="PTHR30614:SF10">
    <property type="entry name" value="ARGININE ABC TRANSPORTER PERMEASE PROTEIN ARTM"/>
    <property type="match status" value="1"/>
</dbReference>
<proteinExistence type="inferred from homology"/>
<keyword evidence="4" id="KW-0997">Cell inner membrane</keyword>
<evidence type="ECO:0000256" key="2">
    <source>
        <dbReference type="ARBA" id="ARBA00022448"/>
    </source>
</evidence>
<dbReference type="AlphaFoldDB" id="A0A0A8QRA7"/>
<dbReference type="RefSeq" id="WP_044636424.1">
    <property type="nucleotide sequence ID" value="NZ_CCYP01000036.1"/>
</dbReference>
<evidence type="ECO:0000256" key="4">
    <source>
        <dbReference type="ARBA" id="ARBA00022519"/>
    </source>
</evidence>
<feature type="transmembrane region" description="Helical" evidence="8">
    <location>
        <begin position="186"/>
        <end position="207"/>
    </location>
</feature>
<evidence type="ECO:0000313" key="10">
    <source>
        <dbReference type="Proteomes" id="UP000250080"/>
    </source>
</evidence>
<protein>
    <submittedName>
        <fullName evidence="9">Amino acid ABC transporter, permease protein</fullName>
    </submittedName>
</protein>
<dbReference type="GO" id="GO:0043190">
    <property type="term" value="C:ATP-binding cassette (ABC) transporter complex"/>
    <property type="evidence" value="ECO:0007669"/>
    <property type="project" value="InterPro"/>
</dbReference>
<keyword evidence="7 8" id="KW-0472">Membrane</keyword>
<evidence type="ECO:0000256" key="7">
    <source>
        <dbReference type="ARBA" id="ARBA00023136"/>
    </source>
</evidence>
<dbReference type="GeneID" id="61221249"/>
<dbReference type="GO" id="GO:0022857">
    <property type="term" value="F:transmembrane transporter activity"/>
    <property type="evidence" value="ECO:0007669"/>
    <property type="project" value="InterPro"/>
</dbReference>
<evidence type="ECO:0000256" key="6">
    <source>
        <dbReference type="ARBA" id="ARBA00022989"/>
    </source>
</evidence>
<dbReference type="NCBIfam" id="TIGR01726">
    <property type="entry name" value="HEQRo_perm_3TM"/>
    <property type="match status" value="1"/>
</dbReference>
<dbReference type="InterPro" id="IPR043429">
    <property type="entry name" value="ArtM/GltK/GlnP/TcyL/YhdX-like"/>
</dbReference>
<keyword evidence="5 8" id="KW-0812">Transmembrane</keyword>
<dbReference type="Proteomes" id="UP000250080">
    <property type="component" value="Chromosome I"/>
</dbReference>